<dbReference type="GO" id="GO:0003677">
    <property type="term" value="F:DNA binding"/>
    <property type="evidence" value="ECO:0007669"/>
    <property type="project" value="UniProtKB-UniRule"/>
</dbReference>
<evidence type="ECO:0000256" key="1">
    <source>
        <dbReference type="ARBA" id="ARBA00023015"/>
    </source>
</evidence>
<dbReference type="EMBL" id="VOIR01000019">
    <property type="protein sequence ID" value="KAA6430113.1"/>
    <property type="molecule type" value="Genomic_DNA"/>
</dbReference>
<feature type="DNA-binding region" description="H-T-H motif" evidence="4">
    <location>
        <begin position="29"/>
        <end position="48"/>
    </location>
</feature>
<feature type="domain" description="HTH tetR-type" evidence="6">
    <location>
        <begin position="6"/>
        <end position="66"/>
    </location>
</feature>
<dbReference type="InterPro" id="IPR009057">
    <property type="entry name" value="Homeodomain-like_sf"/>
</dbReference>
<dbReference type="PANTHER" id="PTHR47506:SF3">
    <property type="entry name" value="HTH-TYPE TRANSCRIPTIONAL REGULATOR LMRA"/>
    <property type="match status" value="1"/>
</dbReference>
<evidence type="ECO:0000313" key="7">
    <source>
        <dbReference type="EMBL" id="KAA6430113.1"/>
    </source>
</evidence>
<dbReference type="SUPFAM" id="SSF48498">
    <property type="entry name" value="Tetracyclin repressor-like, C-terminal domain"/>
    <property type="match status" value="1"/>
</dbReference>
<gene>
    <name evidence="7" type="ORF">FQ330_12855</name>
</gene>
<keyword evidence="8" id="KW-1185">Reference proteome</keyword>
<evidence type="ECO:0000256" key="2">
    <source>
        <dbReference type="ARBA" id="ARBA00023125"/>
    </source>
</evidence>
<dbReference type="Gene3D" id="1.10.357.10">
    <property type="entry name" value="Tetracycline Repressor, domain 2"/>
    <property type="match status" value="1"/>
</dbReference>
<accession>A0A5M8Q411</accession>
<dbReference type="PANTHER" id="PTHR47506">
    <property type="entry name" value="TRANSCRIPTIONAL REGULATORY PROTEIN"/>
    <property type="match status" value="1"/>
</dbReference>
<reference evidence="7 8" key="1">
    <citation type="submission" date="2019-08" db="EMBL/GenBank/DDBJ databases">
        <title>Agrococcus lahaulensis sp. nov., isolated from a cold desert of the Indian Himalayas.</title>
        <authorList>
            <person name="Qu J.H."/>
        </authorList>
    </citation>
    <scope>NUCLEOTIDE SEQUENCE [LARGE SCALE GENOMIC DNA]</scope>
    <source>
        <strain evidence="7 8">NS18</strain>
    </source>
</reference>
<dbReference type="InterPro" id="IPR036271">
    <property type="entry name" value="Tet_transcr_reg_TetR-rel_C_sf"/>
</dbReference>
<comment type="caution">
    <text evidence="7">The sequence shown here is derived from an EMBL/GenBank/DDBJ whole genome shotgun (WGS) entry which is preliminary data.</text>
</comment>
<dbReference type="Pfam" id="PF00440">
    <property type="entry name" value="TetR_N"/>
    <property type="match status" value="1"/>
</dbReference>
<organism evidence="7 8">
    <name type="scientific">Agrococcus sediminis</name>
    <dbReference type="NCBI Taxonomy" id="2599924"/>
    <lineage>
        <taxon>Bacteria</taxon>
        <taxon>Bacillati</taxon>
        <taxon>Actinomycetota</taxon>
        <taxon>Actinomycetes</taxon>
        <taxon>Micrococcales</taxon>
        <taxon>Microbacteriaceae</taxon>
        <taxon>Agrococcus</taxon>
    </lineage>
</organism>
<evidence type="ECO:0000256" key="3">
    <source>
        <dbReference type="ARBA" id="ARBA00023163"/>
    </source>
</evidence>
<evidence type="ECO:0000256" key="5">
    <source>
        <dbReference type="SAM" id="MobiDB-lite"/>
    </source>
</evidence>
<keyword evidence="1" id="KW-0805">Transcription regulation</keyword>
<proteinExistence type="predicted"/>
<name>A0A5M8Q411_9MICO</name>
<protein>
    <submittedName>
        <fullName evidence="7">TetR/AcrR family transcriptional regulator</fullName>
    </submittedName>
</protein>
<evidence type="ECO:0000313" key="8">
    <source>
        <dbReference type="Proteomes" id="UP000323221"/>
    </source>
</evidence>
<dbReference type="RefSeq" id="WP_128188388.1">
    <property type="nucleotide sequence ID" value="NZ_VOIR01000019.1"/>
</dbReference>
<dbReference type="PRINTS" id="PR00455">
    <property type="entry name" value="HTHTETR"/>
</dbReference>
<evidence type="ECO:0000256" key="4">
    <source>
        <dbReference type="PROSITE-ProRule" id="PRU00335"/>
    </source>
</evidence>
<dbReference type="SUPFAM" id="SSF46689">
    <property type="entry name" value="Homeodomain-like"/>
    <property type="match status" value="1"/>
</dbReference>
<dbReference type="InterPro" id="IPR001647">
    <property type="entry name" value="HTH_TetR"/>
</dbReference>
<sequence length="219" mass="22789">MPRDGSSNRQRILDAAERLVLRRGFSGTALDEVIGAAGTSKGAFFHHFPSKRELARTLLDRHADHLVALLLRAHDRTASVDDPVERVDAFLAELERAAARPGSLAASALAEHELLGAAAVAPVQRAAQASRAVVLGLLRAAAAARPAAHLDAEAWADHVFVTLEGAQLLARATGGTEHLREQLGVLRTAVAAVLASGPSAPGGVAEQLSARRASGRAAP</sequence>
<dbReference type="OrthoDB" id="3237195at2"/>
<keyword evidence="3" id="KW-0804">Transcription</keyword>
<feature type="region of interest" description="Disordered" evidence="5">
    <location>
        <begin position="198"/>
        <end position="219"/>
    </location>
</feature>
<keyword evidence="2 4" id="KW-0238">DNA-binding</keyword>
<evidence type="ECO:0000259" key="6">
    <source>
        <dbReference type="PROSITE" id="PS50977"/>
    </source>
</evidence>
<dbReference type="Proteomes" id="UP000323221">
    <property type="component" value="Unassembled WGS sequence"/>
</dbReference>
<dbReference type="AlphaFoldDB" id="A0A5M8Q411"/>
<dbReference type="PROSITE" id="PS50977">
    <property type="entry name" value="HTH_TETR_2"/>
    <property type="match status" value="1"/>
</dbReference>